<dbReference type="InterPro" id="IPR019328">
    <property type="entry name" value="PIGH-H_dom"/>
</dbReference>
<dbReference type="EMBL" id="KV428005">
    <property type="protein sequence ID" value="KZT44037.1"/>
    <property type="molecule type" value="Genomic_DNA"/>
</dbReference>
<dbReference type="AlphaFoldDB" id="A0A166ISU3"/>
<evidence type="ECO:0000313" key="6">
    <source>
        <dbReference type="Proteomes" id="UP000076798"/>
    </source>
</evidence>
<feature type="domain" description="Phosphatidylinositol N-acetylglucosaminyltransferase subunit H conserved" evidence="4">
    <location>
        <begin position="90"/>
        <end position="160"/>
    </location>
</feature>
<dbReference type="UniPathway" id="UPA00196"/>
<dbReference type="GO" id="GO:0006506">
    <property type="term" value="P:GPI anchor biosynthetic process"/>
    <property type="evidence" value="ECO:0007669"/>
    <property type="project" value="UniProtKB-UniPathway"/>
</dbReference>
<keyword evidence="3" id="KW-0812">Transmembrane</keyword>
<accession>A0A166ISU3</accession>
<evidence type="ECO:0000256" key="3">
    <source>
        <dbReference type="SAM" id="Phobius"/>
    </source>
</evidence>
<sequence length="184" mass="21138">MHPLPHQHPEFQRLELASGVIEYRVGNCTVAKDGSGNLMTKSWLSKVDLVFVAAILLTARLFAPKVVYGFWAVVLAIFIYSKSQRILWESLIVVQSHGFQLETWRGFPNIPLWSSRRFLPLSDFQGILINEGFYGWETRYYLVLAYGTEATGTRLHVVFENILPRLPVLVEIYRELQPSERPSV</sequence>
<proteinExistence type="inferred from homology"/>
<dbReference type="PANTHER" id="PTHR15231:SF1">
    <property type="entry name" value="PHOSPHATIDYLINOSITOL N-ACETYLGLUCOSAMINYLTRANSFERASE SUBUNIT H"/>
    <property type="match status" value="1"/>
</dbReference>
<evidence type="ECO:0000313" key="5">
    <source>
        <dbReference type="EMBL" id="KZT44037.1"/>
    </source>
</evidence>
<dbReference type="GO" id="GO:0000506">
    <property type="term" value="C:glycosylphosphatidylinositol-N-acetylglucosaminyltransferase (GPI-GnT) complex"/>
    <property type="evidence" value="ECO:0007669"/>
    <property type="project" value="InterPro"/>
</dbReference>
<dbReference type="PANTHER" id="PTHR15231">
    <property type="entry name" value="PHOSPHATIDYLINOSITOL N-ACETYLGLUCOSAMINYLTRANSFERASE SUBUNIT H"/>
    <property type="match status" value="1"/>
</dbReference>
<evidence type="ECO:0000259" key="4">
    <source>
        <dbReference type="Pfam" id="PF10181"/>
    </source>
</evidence>
<dbReference type="OrthoDB" id="6256716at2759"/>
<evidence type="ECO:0000256" key="1">
    <source>
        <dbReference type="ARBA" id="ARBA00004687"/>
    </source>
</evidence>
<keyword evidence="3" id="KW-1133">Transmembrane helix</keyword>
<name>A0A166ISU3_9AGAM</name>
<reference evidence="5 6" key="1">
    <citation type="journal article" date="2016" name="Mol. Biol. Evol.">
        <title>Comparative Genomics of Early-Diverging Mushroom-Forming Fungi Provides Insights into the Origins of Lignocellulose Decay Capabilities.</title>
        <authorList>
            <person name="Nagy L.G."/>
            <person name="Riley R."/>
            <person name="Tritt A."/>
            <person name="Adam C."/>
            <person name="Daum C."/>
            <person name="Floudas D."/>
            <person name="Sun H."/>
            <person name="Yadav J.S."/>
            <person name="Pangilinan J."/>
            <person name="Larsson K.H."/>
            <person name="Matsuura K."/>
            <person name="Barry K."/>
            <person name="Labutti K."/>
            <person name="Kuo R."/>
            <person name="Ohm R.A."/>
            <person name="Bhattacharya S.S."/>
            <person name="Shirouzu T."/>
            <person name="Yoshinaga Y."/>
            <person name="Martin F.M."/>
            <person name="Grigoriev I.V."/>
            <person name="Hibbett D.S."/>
        </authorList>
    </citation>
    <scope>NUCLEOTIDE SEQUENCE [LARGE SCALE GENOMIC DNA]</scope>
    <source>
        <strain evidence="5 6">HHB10207 ss-3</strain>
    </source>
</reference>
<comment type="similarity">
    <text evidence="2">Belongs to the PIGH family.</text>
</comment>
<feature type="transmembrane region" description="Helical" evidence="3">
    <location>
        <begin position="49"/>
        <end position="80"/>
    </location>
</feature>
<protein>
    <recommendedName>
        <fullName evidence="4">Phosphatidylinositol N-acetylglucosaminyltransferase subunit H conserved domain-containing protein</fullName>
    </recommendedName>
</protein>
<keyword evidence="6" id="KW-1185">Reference proteome</keyword>
<comment type="pathway">
    <text evidence="1">Glycolipid biosynthesis; glycosylphosphatidylinositol-anchor biosynthesis.</text>
</comment>
<dbReference type="STRING" id="1314776.A0A166ISU3"/>
<keyword evidence="3" id="KW-0472">Membrane</keyword>
<dbReference type="InterPro" id="IPR044215">
    <property type="entry name" value="PIG-H"/>
</dbReference>
<evidence type="ECO:0000256" key="2">
    <source>
        <dbReference type="ARBA" id="ARBA00009610"/>
    </source>
</evidence>
<dbReference type="Proteomes" id="UP000076798">
    <property type="component" value="Unassembled WGS sequence"/>
</dbReference>
<dbReference type="Pfam" id="PF10181">
    <property type="entry name" value="PIG-H"/>
    <property type="match status" value="1"/>
</dbReference>
<organism evidence="5 6">
    <name type="scientific">Sistotremastrum suecicum HHB10207 ss-3</name>
    <dbReference type="NCBI Taxonomy" id="1314776"/>
    <lineage>
        <taxon>Eukaryota</taxon>
        <taxon>Fungi</taxon>
        <taxon>Dikarya</taxon>
        <taxon>Basidiomycota</taxon>
        <taxon>Agaricomycotina</taxon>
        <taxon>Agaricomycetes</taxon>
        <taxon>Sistotremastrales</taxon>
        <taxon>Sistotremastraceae</taxon>
        <taxon>Sistotremastrum</taxon>
    </lineage>
</organism>
<gene>
    <name evidence="5" type="ORF">SISSUDRAFT_1039303</name>
</gene>